<dbReference type="InterPro" id="IPR003718">
    <property type="entry name" value="OsmC/Ohr_fam"/>
</dbReference>
<sequence length="159" mass="17910">MAKTHQYKTNLLWVGNKGSGTMDYRSYDRNFIVSVEHKPDISGSSDSAFLGDKTKHNPEDLLVSSISSCHMLWYLHLCSQNDIIVMDYKDEATGTMTENADGSGQFTEVILRPVVLIIDEAKHEKAISLHTEAHKLCFIANSCNFPIKHLPECIVEPKR</sequence>
<dbReference type="STRING" id="188932.AY601_0396"/>
<dbReference type="Proteomes" id="UP000249754">
    <property type="component" value="Unassembled WGS sequence"/>
</dbReference>
<reference evidence="1 2" key="1">
    <citation type="submission" date="2018-06" db="EMBL/GenBank/DDBJ databases">
        <title>Genomic Encyclopedia of Archaeal and Bacterial Type Strains, Phase II (KMG-II): from individual species to whole genera.</title>
        <authorList>
            <person name="Goeker M."/>
        </authorList>
    </citation>
    <scope>NUCLEOTIDE SEQUENCE [LARGE SCALE GENOMIC DNA]</scope>
    <source>
        <strain evidence="1 2">DSM 14825</strain>
    </source>
</reference>
<dbReference type="PANTHER" id="PTHR42830">
    <property type="entry name" value="OSMOTICALLY INDUCIBLE FAMILY PROTEIN"/>
    <property type="match status" value="1"/>
</dbReference>
<comment type="caution">
    <text evidence="1">The sequence shown here is derived from an EMBL/GenBank/DDBJ whole genome shotgun (WGS) entry which is preliminary data.</text>
</comment>
<dbReference type="InterPro" id="IPR036102">
    <property type="entry name" value="OsmC/Ohrsf"/>
</dbReference>
<dbReference type="Pfam" id="PF02566">
    <property type="entry name" value="OsmC"/>
    <property type="match status" value="1"/>
</dbReference>
<protein>
    <submittedName>
        <fullName evidence="1">Organic hydroperoxide reductase OsmC/OhrA</fullName>
    </submittedName>
</protein>
<dbReference type="PANTHER" id="PTHR42830:SF2">
    <property type="entry name" value="OSMC_OHR FAMILY PROTEIN"/>
    <property type="match status" value="1"/>
</dbReference>
<evidence type="ECO:0000313" key="1">
    <source>
        <dbReference type="EMBL" id="RAJ28343.1"/>
    </source>
</evidence>
<dbReference type="Gene3D" id="3.30.300.20">
    <property type="match status" value="1"/>
</dbReference>
<organism evidence="1 2">
    <name type="scientific">Pedobacter cryoconitis</name>
    <dbReference type="NCBI Taxonomy" id="188932"/>
    <lineage>
        <taxon>Bacteria</taxon>
        <taxon>Pseudomonadati</taxon>
        <taxon>Bacteroidota</taxon>
        <taxon>Sphingobacteriia</taxon>
        <taxon>Sphingobacteriales</taxon>
        <taxon>Sphingobacteriaceae</taxon>
        <taxon>Pedobacter</taxon>
    </lineage>
</organism>
<evidence type="ECO:0000313" key="2">
    <source>
        <dbReference type="Proteomes" id="UP000249754"/>
    </source>
</evidence>
<name>A0A327SLB7_9SPHI</name>
<dbReference type="InterPro" id="IPR052707">
    <property type="entry name" value="OsmC_Ohr_Peroxiredoxin"/>
</dbReference>
<proteinExistence type="predicted"/>
<dbReference type="EMBL" id="QLLR01000018">
    <property type="protein sequence ID" value="RAJ28343.1"/>
    <property type="molecule type" value="Genomic_DNA"/>
</dbReference>
<accession>A0A327SLB7</accession>
<dbReference type="SUPFAM" id="SSF82784">
    <property type="entry name" value="OsmC-like"/>
    <property type="match status" value="1"/>
</dbReference>
<dbReference type="OrthoDB" id="9795405at2"/>
<dbReference type="InterPro" id="IPR015946">
    <property type="entry name" value="KH_dom-like_a/b"/>
</dbReference>
<dbReference type="AlphaFoldDB" id="A0A327SLB7"/>
<gene>
    <name evidence="1" type="ORF">LY11_03340</name>
</gene>
<dbReference type="RefSeq" id="WP_111634765.1">
    <property type="nucleotide sequence ID" value="NZ_QLLR01000018.1"/>
</dbReference>